<comment type="caution">
    <text evidence="2">The sequence shown here is derived from an EMBL/GenBank/DDBJ whole genome shotgun (WGS) entry which is preliminary data.</text>
</comment>
<feature type="compositionally biased region" description="Gly residues" evidence="1">
    <location>
        <begin position="248"/>
        <end position="264"/>
    </location>
</feature>
<evidence type="ECO:0000313" key="3">
    <source>
        <dbReference type="Proteomes" id="UP000075714"/>
    </source>
</evidence>
<organism evidence="2 3">
    <name type="scientific">Gonium pectorale</name>
    <name type="common">Green alga</name>
    <dbReference type="NCBI Taxonomy" id="33097"/>
    <lineage>
        <taxon>Eukaryota</taxon>
        <taxon>Viridiplantae</taxon>
        <taxon>Chlorophyta</taxon>
        <taxon>core chlorophytes</taxon>
        <taxon>Chlorophyceae</taxon>
        <taxon>CS clade</taxon>
        <taxon>Chlamydomonadales</taxon>
        <taxon>Volvocaceae</taxon>
        <taxon>Gonium</taxon>
    </lineage>
</organism>
<gene>
    <name evidence="2" type="ORF">GPECTOR_77g44</name>
</gene>
<keyword evidence="3" id="KW-1185">Reference proteome</keyword>
<feature type="compositionally biased region" description="Low complexity" evidence="1">
    <location>
        <begin position="195"/>
        <end position="207"/>
    </location>
</feature>
<evidence type="ECO:0000313" key="2">
    <source>
        <dbReference type="EMBL" id="KXZ43948.1"/>
    </source>
</evidence>
<evidence type="ECO:0000256" key="1">
    <source>
        <dbReference type="SAM" id="MobiDB-lite"/>
    </source>
</evidence>
<protein>
    <submittedName>
        <fullName evidence="2">Uncharacterized protein</fullName>
    </submittedName>
</protein>
<sequence length="280" mass="26674">MASGKGLADPLRGGGAFDDQDMEDLTAHLAALPGAGGRRPSNDDGLDLGDNGELLQGNMDRFRALAGDDPGDDLFTSFGGLGRGGPLGGPMGHHQPHGHDDHAADPAGAASIIYTTNYPTYGDLSAKPPSYEDSVMYEQAPPSMHATHAEHGGGVGGGVGAAAAGQAFADPLGPLGEFGAAPAAPAAAGPPPPSLAGSAAAAERGPLSGRSPLDGGEPSHEGGGHLPAAAGAAPTAGGGGHWLSPGSAGAGGGGGGAGGRGGSEGTPPATAGAAHRLPGR</sequence>
<name>A0A150G281_GONPE</name>
<dbReference type="OrthoDB" id="271164at2759"/>
<dbReference type="STRING" id="33097.A0A150G281"/>
<feature type="region of interest" description="Disordered" evidence="1">
    <location>
        <begin position="1"/>
        <end position="52"/>
    </location>
</feature>
<feature type="compositionally biased region" description="Low complexity" evidence="1">
    <location>
        <begin position="226"/>
        <end position="235"/>
    </location>
</feature>
<dbReference type="Proteomes" id="UP000075714">
    <property type="component" value="Unassembled WGS sequence"/>
</dbReference>
<dbReference type="EMBL" id="LSYV01000078">
    <property type="protein sequence ID" value="KXZ43948.1"/>
    <property type="molecule type" value="Genomic_DNA"/>
</dbReference>
<accession>A0A150G281</accession>
<reference evidence="3" key="1">
    <citation type="journal article" date="2016" name="Nat. Commun.">
        <title>The Gonium pectorale genome demonstrates co-option of cell cycle regulation during the evolution of multicellularity.</title>
        <authorList>
            <person name="Hanschen E.R."/>
            <person name="Marriage T.N."/>
            <person name="Ferris P.J."/>
            <person name="Hamaji T."/>
            <person name="Toyoda A."/>
            <person name="Fujiyama A."/>
            <person name="Neme R."/>
            <person name="Noguchi H."/>
            <person name="Minakuchi Y."/>
            <person name="Suzuki M."/>
            <person name="Kawai-Toyooka H."/>
            <person name="Smith D.R."/>
            <person name="Sparks H."/>
            <person name="Anderson J."/>
            <person name="Bakaric R."/>
            <person name="Luria V."/>
            <person name="Karger A."/>
            <person name="Kirschner M.W."/>
            <person name="Durand P.M."/>
            <person name="Michod R.E."/>
            <person name="Nozaki H."/>
            <person name="Olson B.J."/>
        </authorList>
    </citation>
    <scope>NUCLEOTIDE SEQUENCE [LARGE SCALE GENOMIC DNA]</scope>
    <source>
        <strain evidence="3">NIES-2863</strain>
    </source>
</reference>
<dbReference type="AlphaFoldDB" id="A0A150G281"/>
<proteinExistence type="predicted"/>
<feature type="region of interest" description="Disordered" evidence="1">
    <location>
        <begin position="183"/>
        <end position="280"/>
    </location>
</feature>